<dbReference type="SUPFAM" id="SSF48576">
    <property type="entry name" value="Terpenoid synthases"/>
    <property type="match status" value="1"/>
</dbReference>
<reference evidence="1 2" key="1">
    <citation type="journal article" date="2019" name="Nat. Ecol. Evol.">
        <title>Megaphylogeny resolves global patterns of mushroom evolution.</title>
        <authorList>
            <person name="Varga T."/>
            <person name="Krizsan K."/>
            <person name="Foldi C."/>
            <person name="Dima B."/>
            <person name="Sanchez-Garcia M."/>
            <person name="Sanchez-Ramirez S."/>
            <person name="Szollosi G.J."/>
            <person name="Szarkandi J.G."/>
            <person name="Papp V."/>
            <person name="Albert L."/>
            <person name="Andreopoulos W."/>
            <person name="Angelini C."/>
            <person name="Antonin V."/>
            <person name="Barry K.W."/>
            <person name="Bougher N.L."/>
            <person name="Buchanan P."/>
            <person name="Buyck B."/>
            <person name="Bense V."/>
            <person name="Catcheside P."/>
            <person name="Chovatia M."/>
            <person name="Cooper J."/>
            <person name="Damon W."/>
            <person name="Desjardin D."/>
            <person name="Finy P."/>
            <person name="Geml J."/>
            <person name="Haridas S."/>
            <person name="Hughes K."/>
            <person name="Justo A."/>
            <person name="Karasinski D."/>
            <person name="Kautmanova I."/>
            <person name="Kiss B."/>
            <person name="Kocsube S."/>
            <person name="Kotiranta H."/>
            <person name="LaButti K.M."/>
            <person name="Lechner B.E."/>
            <person name="Liimatainen K."/>
            <person name="Lipzen A."/>
            <person name="Lukacs Z."/>
            <person name="Mihaltcheva S."/>
            <person name="Morgado L.N."/>
            <person name="Niskanen T."/>
            <person name="Noordeloos M.E."/>
            <person name="Ohm R.A."/>
            <person name="Ortiz-Santana B."/>
            <person name="Ovrebo C."/>
            <person name="Racz N."/>
            <person name="Riley R."/>
            <person name="Savchenko A."/>
            <person name="Shiryaev A."/>
            <person name="Soop K."/>
            <person name="Spirin V."/>
            <person name="Szebenyi C."/>
            <person name="Tomsovsky M."/>
            <person name="Tulloss R.E."/>
            <person name="Uehling J."/>
            <person name="Grigoriev I.V."/>
            <person name="Vagvolgyi C."/>
            <person name="Papp T."/>
            <person name="Martin F.M."/>
            <person name="Miettinen O."/>
            <person name="Hibbett D.S."/>
            <person name="Nagy L.G."/>
        </authorList>
    </citation>
    <scope>NUCLEOTIDE SEQUENCE [LARGE SCALE GENOMIC DNA]</scope>
    <source>
        <strain evidence="1 2">CBS 962.96</strain>
    </source>
</reference>
<dbReference type="Proteomes" id="UP000297245">
    <property type="component" value="Unassembled WGS sequence"/>
</dbReference>
<dbReference type="InterPro" id="IPR008949">
    <property type="entry name" value="Isoprenoid_synthase_dom_sf"/>
</dbReference>
<gene>
    <name evidence="1" type="ORF">K435DRAFT_695663</name>
</gene>
<proteinExistence type="predicted"/>
<dbReference type="Gene3D" id="1.10.600.10">
    <property type="entry name" value="Farnesyl Diphosphate Synthase"/>
    <property type="match status" value="1"/>
</dbReference>
<keyword evidence="2" id="KW-1185">Reference proteome</keyword>
<organism evidence="1 2">
    <name type="scientific">Dendrothele bispora (strain CBS 962.96)</name>
    <dbReference type="NCBI Taxonomy" id="1314807"/>
    <lineage>
        <taxon>Eukaryota</taxon>
        <taxon>Fungi</taxon>
        <taxon>Dikarya</taxon>
        <taxon>Basidiomycota</taxon>
        <taxon>Agaricomycotina</taxon>
        <taxon>Agaricomycetes</taxon>
        <taxon>Agaricomycetidae</taxon>
        <taxon>Agaricales</taxon>
        <taxon>Agaricales incertae sedis</taxon>
        <taxon>Dendrothele</taxon>
    </lineage>
</organism>
<dbReference type="Pfam" id="PF19086">
    <property type="entry name" value="Terpene_syn_C_2"/>
    <property type="match status" value="1"/>
</dbReference>
<protein>
    <submittedName>
        <fullName evidence="1">Terpenoid synthase</fullName>
    </submittedName>
</protein>
<dbReference type="OrthoDB" id="3349471at2759"/>
<name>A0A4S8KY02_DENBC</name>
<dbReference type="EMBL" id="ML179903">
    <property type="protein sequence ID" value="THU80458.1"/>
    <property type="molecule type" value="Genomic_DNA"/>
</dbReference>
<evidence type="ECO:0000313" key="1">
    <source>
        <dbReference type="EMBL" id="THU80458.1"/>
    </source>
</evidence>
<accession>A0A4S8KY02</accession>
<dbReference type="AlphaFoldDB" id="A0A4S8KY02"/>
<sequence>MDSTPQQSSYPPPTAGSFDGLPVKSCAQDVVPIIATAVQETIELCTEAGSDIWKRAQSRHSKLSVNLYAMMFCDSKKSKLGLAVSLIEFLCILDDIMEDLPQMEAKKQHELLSQVLLDEPVPEIDGQSLETFGLDKLKHFLHKMKLQIMSLSADPGLNLVSVLKQSLKDRESGPSSVQTLEEYLPHRVTNLDHSFVCQLLSWSMDIDLTEHDRKQHTLNQFEYAIGVIAGLVNDYFSWNMEKSQIRFRNAVPVLMKQYSITEASALSLLKDIITRQIHQQQSFKRELESTEISRDMKQYIEGLEHLAGGYIHWCAVCSRYRHSYP</sequence>
<evidence type="ECO:0000313" key="2">
    <source>
        <dbReference type="Proteomes" id="UP000297245"/>
    </source>
</evidence>